<name>A0ABD1FRU3_SALDI</name>
<dbReference type="AlphaFoldDB" id="A0ABD1FRU3"/>
<dbReference type="Proteomes" id="UP001567538">
    <property type="component" value="Unassembled WGS sequence"/>
</dbReference>
<dbReference type="EMBL" id="JBEAFC010000012">
    <property type="protein sequence ID" value="KAL1534571.1"/>
    <property type="molecule type" value="Genomic_DNA"/>
</dbReference>
<sequence length="202" mass="23299">MRAEQEANQCCRGLAMAVFLPILVSKSRRGQDSSRILPTVLWEFFHSSLHFPIQGHARAASAALVVVAMILCSAIPEAGAMGMFPEVEITLANDGQTPVWFMCQMTEKGDSLYELAPNSTYRFNFTHVAFPMRWCYMYIHPGSQGFFWVYTVRSRCTKCFWSIDKHPSLYRNDIGRWERQKLFMPPSFNIYNFLLNETQSTR</sequence>
<evidence type="ECO:0000313" key="2">
    <source>
        <dbReference type="Proteomes" id="UP001567538"/>
    </source>
</evidence>
<keyword evidence="2" id="KW-1185">Reference proteome</keyword>
<reference evidence="1 2" key="1">
    <citation type="submission" date="2024-06" db="EMBL/GenBank/DDBJ databases">
        <title>A chromosome level genome sequence of Diviner's sage (Salvia divinorum).</title>
        <authorList>
            <person name="Ford S.A."/>
            <person name="Ro D.-K."/>
            <person name="Ness R.W."/>
            <person name="Phillips M.A."/>
        </authorList>
    </citation>
    <scope>NUCLEOTIDE SEQUENCE [LARGE SCALE GENOMIC DNA]</scope>
    <source>
        <strain evidence="1">SAF-2024a</strain>
        <tissue evidence="1">Leaf</tissue>
    </source>
</reference>
<proteinExistence type="predicted"/>
<protein>
    <recommendedName>
        <fullName evidence="3">S-protein homolog</fullName>
    </recommendedName>
</protein>
<evidence type="ECO:0008006" key="3">
    <source>
        <dbReference type="Google" id="ProtNLM"/>
    </source>
</evidence>
<comment type="caution">
    <text evidence="1">The sequence shown here is derived from an EMBL/GenBank/DDBJ whole genome shotgun (WGS) entry which is preliminary data.</text>
</comment>
<accession>A0ABD1FRU3</accession>
<organism evidence="1 2">
    <name type="scientific">Salvia divinorum</name>
    <name type="common">Maria pastora</name>
    <name type="synonym">Diviner's sage</name>
    <dbReference type="NCBI Taxonomy" id="28513"/>
    <lineage>
        <taxon>Eukaryota</taxon>
        <taxon>Viridiplantae</taxon>
        <taxon>Streptophyta</taxon>
        <taxon>Embryophyta</taxon>
        <taxon>Tracheophyta</taxon>
        <taxon>Spermatophyta</taxon>
        <taxon>Magnoliopsida</taxon>
        <taxon>eudicotyledons</taxon>
        <taxon>Gunneridae</taxon>
        <taxon>Pentapetalae</taxon>
        <taxon>asterids</taxon>
        <taxon>lamiids</taxon>
        <taxon>Lamiales</taxon>
        <taxon>Lamiaceae</taxon>
        <taxon>Nepetoideae</taxon>
        <taxon>Mentheae</taxon>
        <taxon>Salviinae</taxon>
        <taxon>Salvia</taxon>
        <taxon>Salvia subgen. Calosphace</taxon>
    </lineage>
</organism>
<gene>
    <name evidence="1" type="ORF">AAHA92_30737</name>
</gene>
<evidence type="ECO:0000313" key="1">
    <source>
        <dbReference type="EMBL" id="KAL1534571.1"/>
    </source>
</evidence>